<dbReference type="CDD" id="cd00267">
    <property type="entry name" value="ABC_ATPase"/>
    <property type="match status" value="1"/>
</dbReference>
<accession>A0AAD8LMI6</accession>
<evidence type="ECO:0000313" key="8">
    <source>
        <dbReference type="EMBL" id="KAK1443589.1"/>
    </source>
</evidence>
<dbReference type="PANTHER" id="PTHR19211">
    <property type="entry name" value="ATP-BINDING TRANSPORT PROTEIN-RELATED"/>
    <property type="match status" value="1"/>
</dbReference>
<dbReference type="SMART" id="SM00382">
    <property type="entry name" value="AAA"/>
    <property type="match status" value="2"/>
</dbReference>
<dbReference type="PROSITE" id="PS50893">
    <property type="entry name" value="ABC_TRANSPORTER_2"/>
    <property type="match status" value="2"/>
</dbReference>
<keyword evidence="2" id="KW-0547">Nucleotide-binding</keyword>
<feature type="region of interest" description="Disordered" evidence="5">
    <location>
        <begin position="858"/>
        <end position="886"/>
    </location>
</feature>
<keyword evidence="9" id="KW-1185">Reference proteome</keyword>
<dbReference type="EMBL" id="JAVEPI010000002">
    <property type="protein sequence ID" value="KAK1443589.1"/>
    <property type="molecule type" value="Genomic_DNA"/>
</dbReference>
<evidence type="ECO:0000256" key="5">
    <source>
        <dbReference type="SAM" id="MobiDB-lite"/>
    </source>
</evidence>
<comment type="caution">
    <text evidence="8">The sequence shown here is derived from an EMBL/GenBank/DDBJ whole genome shotgun (WGS) entry which is preliminary data.</text>
</comment>
<gene>
    <name evidence="8" type="ORF">BgAZ_204650</name>
</gene>
<keyword evidence="4" id="KW-0175">Coiled coil</keyword>
<dbReference type="InterPro" id="IPR017871">
    <property type="entry name" value="ABC_transporter-like_CS"/>
</dbReference>
<evidence type="ECO:0000256" key="2">
    <source>
        <dbReference type="ARBA" id="ARBA00022741"/>
    </source>
</evidence>
<protein>
    <submittedName>
        <fullName evidence="8">ATP-binding transport protein-related protein</fullName>
    </submittedName>
</protein>
<reference evidence="8" key="1">
    <citation type="submission" date="2023-08" db="EMBL/GenBank/DDBJ databases">
        <title>Draft sequence of the Babesia gibsoni genome.</title>
        <authorList>
            <person name="Yamagishi J.Y."/>
            <person name="Xuan X.X."/>
        </authorList>
    </citation>
    <scope>NUCLEOTIDE SEQUENCE</scope>
    <source>
        <strain evidence="8">Azabu</strain>
    </source>
</reference>
<evidence type="ECO:0000313" key="9">
    <source>
        <dbReference type="Proteomes" id="UP001230268"/>
    </source>
</evidence>
<dbReference type="InterPro" id="IPR003439">
    <property type="entry name" value="ABC_transporter-like_ATP-bd"/>
</dbReference>
<dbReference type="GO" id="GO:0005524">
    <property type="term" value="F:ATP binding"/>
    <property type="evidence" value="ECO:0007669"/>
    <property type="project" value="UniProtKB-KW"/>
</dbReference>
<keyword evidence="1" id="KW-0677">Repeat</keyword>
<proteinExistence type="predicted"/>
<dbReference type="SUPFAM" id="SSF52540">
    <property type="entry name" value="P-loop containing nucleoside triphosphate hydrolases"/>
    <property type="match status" value="2"/>
</dbReference>
<dbReference type="Gene3D" id="3.40.50.300">
    <property type="entry name" value="P-loop containing nucleotide triphosphate hydrolases"/>
    <property type="match status" value="3"/>
</dbReference>
<evidence type="ECO:0000256" key="3">
    <source>
        <dbReference type="ARBA" id="ARBA00022840"/>
    </source>
</evidence>
<feature type="chain" id="PRO_5041962408" evidence="6">
    <location>
        <begin position="22"/>
        <end position="886"/>
    </location>
</feature>
<evidence type="ECO:0000256" key="1">
    <source>
        <dbReference type="ARBA" id="ARBA00022737"/>
    </source>
</evidence>
<dbReference type="AlphaFoldDB" id="A0AAD8LMI6"/>
<evidence type="ECO:0000256" key="4">
    <source>
        <dbReference type="SAM" id="Coils"/>
    </source>
</evidence>
<evidence type="ECO:0000256" key="6">
    <source>
        <dbReference type="SAM" id="SignalP"/>
    </source>
</evidence>
<dbReference type="PANTHER" id="PTHR19211:SF95">
    <property type="entry name" value="ABC TRANSPORTER F FAMILY MEMBER 2"/>
    <property type="match status" value="1"/>
</dbReference>
<keyword evidence="6" id="KW-0732">Signal</keyword>
<dbReference type="InterPro" id="IPR050611">
    <property type="entry name" value="ABCF"/>
</dbReference>
<name>A0AAD8LMI6_BABGI</name>
<keyword evidence="3 8" id="KW-0067">ATP-binding</keyword>
<feature type="coiled-coil region" evidence="4">
    <location>
        <begin position="486"/>
        <end position="545"/>
    </location>
</feature>
<dbReference type="Pfam" id="PF00005">
    <property type="entry name" value="ABC_tran"/>
    <property type="match status" value="3"/>
</dbReference>
<feature type="signal peptide" evidence="6">
    <location>
        <begin position="1"/>
        <end position="21"/>
    </location>
</feature>
<dbReference type="Proteomes" id="UP001230268">
    <property type="component" value="Unassembled WGS sequence"/>
</dbReference>
<dbReference type="PROSITE" id="PS00211">
    <property type="entry name" value="ABC_TRANSPORTER_1"/>
    <property type="match status" value="1"/>
</dbReference>
<dbReference type="GO" id="GO:0016887">
    <property type="term" value="F:ATP hydrolysis activity"/>
    <property type="evidence" value="ECO:0007669"/>
    <property type="project" value="InterPro"/>
</dbReference>
<feature type="domain" description="ABC transporter" evidence="7">
    <location>
        <begin position="582"/>
        <end position="830"/>
    </location>
</feature>
<dbReference type="InterPro" id="IPR027417">
    <property type="entry name" value="P-loop_NTPase"/>
</dbReference>
<feature type="domain" description="ABC transporter" evidence="7">
    <location>
        <begin position="129"/>
        <end position="484"/>
    </location>
</feature>
<organism evidence="8 9">
    <name type="scientific">Babesia gibsoni</name>
    <dbReference type="NCBI Taxonomy" id="33632"/>
    <lineage>
        <taxon>Eukaryota</taxon>
        <taxon>Sar</taxon>
        <taxon>Alveolata</taxon>
        <taxon>Apicomplexa</taxon>
        <taxon>Aconoidasida</taxon>
        <taxon>Piroplasmida</taxon>
        <taxon>Babesiidae</taxon>
        <taxon>Babesia</taxon>
    </lineage>
</organism>
<dbReference type="InterPro" id="IPR003593">
    <property type="entry name" value="AAA+_ATPase"/>
</dbReference>
<sequence>MVIAIASLYYCLNLLFPRIWAVSSVRQGKTAPYAYNTRDSYNNRRIEANILDKCNYAFTYSVKTPSQHINIKTYPALYPNVSKEWLTNATSDEITEVNEKKRCLSACTPTFKDTVTNFFDKCSNSGPLLEIKNATLWLEDRVLFDNIDFRVNKGECIGIVGNNGNGKTSLLDAINQRLSGEEPQITTLSTTMDIKFYGEGSYCDNSTSSTYQLMYYLKSRGYSLKGFSSLELPNLLQSPDYIGFLNNENVFKGGKCSNSGVAYMRQNYVTLLEDSVAVKDVIEAANRIHHVRLSIINDIEDSLYELNSVVEASEPYDSYEGVNTQETSQAAAQAYWAKNILNLYNQDSAAVRKKGKSIDIVTNILTDIFNLQDILTSKVSELSGGYRMRLYLMSILLDSPQLLFLDEPTNNLDSGTVKFLSKTLKRLIDTHGLSVVVISHDNAFLNEICNSIIQVPGDGTVIRYSGNFDKFVEQGANVLHTRDVKLQKLQSGLNKLKQQYQETVESTKGSEKQRKILLSQKRKLIEETEEKIEQLVGEEKSAYSDAYEKALLLQTSSINVPKLQHLPLVKHGTCLNQDKPAFSLSGVKLSNNMKEVLLSQISFDIYNGERIVLLGNNGAGKSTLLSLLDYTAQAASIGSDVKSLLTPRCYFQVMNGECKGDRRTIINYFAQNCSDILKSQLTVSSLAMKYADIDLSHIQQLTEYLSMFHLREFMDTNVCSLSFGERSRLILALQFLRDSTFLFLDEPSNHLDTYMQKILPLLLNDVYTDGGIIIATHDLNLLRSLERITGVFYIHELDKLYTFNGDFKEAYMQFKANNNNASHEEMGSFLESCAGKYKRNTMAIAMELNKRLCDRNVQRKEKKAKGSNKGPCVPGTPRVKNAKRYS</sequence>
<evidence type="ECO:0000259" key="7">
    <source>
        <dbReference type="PROSITE" id="PS50893"/>
    </source>
</evidence>